<name>A0A6G3T2W0_STRAQ</name>
<dbReference type="RefSeq" id="WP_164260468.1">
    <property type="nucleotide sequence ID" value="NZ_JAAGMK010000946.1"/>
</dbReference>
<reference evidence="2" key="1">
    <citation type="submission" date="2020-01" db="EMBL/GenBank/DDBJ databases">
        <title>Insect and environment-associated Actinomycetes.</title>
        <authorList>
            <person name="Currrie C."/>
            <person name="Chevrette M."/>
            <person name="Carlson C."/>
            <person name="Stubbendieck R."/>
            <person name="Wendt-Pienkowski E."/>
        </authorList>
    </citation>
    <scope>NUCLEOTIDE SEQUENCE</scope>
    <source>
        <strain evidence="2">SID505</strain>
    </source>
</reference>
<proteinExistence type="predicted"/>
<gene>
    <name evidence="2" type="ORF">G3I43_32955</name>
</gene>
<protein>
    <submittedName>
        <fullName evidence="2">Uncharacterized protein</fullName>
    </submittedName>
</protein>
<sequence>MMLNTTRLSDGLPTLEEAAHYRAVLVLPPDQRDAAARVLVARQRREQAPGRRTWEAKDSLLPSPDGLIAVLDNKGDLWRSIPGTDAWREVPRPGPSSNQGTSVPLPWPEFLQKHAPASEPPGEWTQQRTDVMDALRATHVELNRLLAGTADCSSAGTGAPSVAEADEDDDDLLDRARSWAARLTGAADRLHAAVGAAALLHDEVITELAGAFSDSELSESRVMRGPNGEVSIRLSPSDADLLAGMMAVSSTLMPMNLHHVGVKPSGWFSGPRSTTMYLTDDGGRLLTKLLRGHRS</sequence>
<dbReference type="AlphaFoldDB" id="A0A6G3T2W0"/>
<organism evidence="2">
    <name type="scientific">Streptomyces anulatus</name>
    <name type="common">Streptomyces chrysomallus</name>
    <dbReference type="NCBI Taxonomy" id="1892"/>
    <lineage>
        <taxon>Bacteria</taxon>
        <taxon>Bacillati</taxon>
        <taxon>Actinomycetota</taxon>
        <taxon>Actinomycetes</taxon>
        <taxon>Kitasatosporales</taxon>
        <taxon>Streptomycetaceae</taxon>
        <taxon>Streptomyces</taxon>
    </lineage>
</organism>
<feature type="region of interest" description="Disordered" evidence="1">
    <location>
        <begin position="150"/>
        <end position="169"/>
    </location>
</feature>
<accession>A0A6G3T2W0</accession>
<dbReference type="EMBL" id="JAAGMK010000946">
    <property type="protein sequence ID" value="NEB88938.1"/>
    <property type="molecule type" value="Genomic_DNA"/>
</dbReference>
<comment type="caution">
    <text evidence="2">The sequence shown here is derived from an EMBL/GenBank/DDBJ whole genome shotgun (WGS) entry which is preliminary data.</text>
</comment>
<evidence type="ECO:0000313" key="2">
    <source>
        <dbReference type="EMBL" id="NEB88938.1"/>
    </source>
</evidence>
<feature type="region of interest" description="Disordered" evidence="1">
    <location>
        <begin position="84"/>
        <end position="103"/>
    </location>
</feature>
<evidence type="ECO:0000256" key="1">
    <source>
        <dbReference type="SAM" id="MobiDB-lite"/>
    </source>
</evidence>